<reference evidence="2" key="1">
    <citation type="submission" date="2019-01" db="EMBL/GenBank/DDBJ databases">
        <title>Draft genome sequences of three monokaryotic isolates of the white-rot basidiomycete fungus Dichomitus squalens.</title>
        <authorList>
            <consortium name="DOE Joint Genome Institute"/>
            <person name="Lopez S.C."/>
            <person name="Andreopoulos B."/>
            <person name="Pangilinan J."/>
            <person name="Lipzen A."/>
            <person name="Riley R."/>
            <person name="Ahrendt S."/>
            <person name="Ng V."/>
            <person name="Barry K."/>
            <person name="Daum C."/>
            <person name="Grigoriev I.V."/>
            <person name="Hilden K.S."/>
            <person name="Makela M.R."/>
            <person name="de Vries R.P."/>
        </authorList>
    </citation>
    <scope>NUCLEOTIDE SEQUENCE [LARGE SCALE GENOMIC DNA]</scope>
    <source>
        <strain evidence="2">OM18370.1</strain>
    </source>
</reference>
<gene>
    <name evidence="2" type="ORF">BD311DRAFT_355415</name>
</gene>
<name>A0A4Q9MPQ8_9APHY</name>
<protein>
    <submittedName>
        <fullName evidence="2">Uncharacterized protein</fullName>
    </submittedName>
</protein>
<dbReference type="EMBL" id="ML143425">
    <property type="protein sequence ID" value="TBU28106.1"/>
    <property type="molecule type" value="Genomic_DNA"/>
</dbReference>
<proteinExistence type="predicted"/>
<accession>A0A4Q9MPQ8</accession>
<organism evidence="2">
    <name type="scientific">Dichomitus squalens</name>
    <dbReference type="NCBI Taxonomy" id="114155"/>
    <lineage>
        <taxon>Eukaryota</taxon>
        <taxon>Fungi</taxon>
        <taxon>Dikarya</taxon>
        <taxon>Basidiomycota</taxon>
        <taxon>Agaricomycotina</taxon>
        <taxon>Agaricomycetes</taxon>
        <taxon>Polyporales</taxon>
        <taxon>Polyporaceae</taxon>
        <taxon>Dichomitus</taxon>
    </lineage>
</organism>
<feature type="region of interest" description="Disordered" evidence="1">
    <location>
        <begin position="37"/>
        <end position="60"/>
    </location>
</feature>
<evidence type="ECO:0000256" key="1">
    <source>
        <dbReference type="SAM" id="MobiDB-lite"/>
    </source>
</evidence>
<dbReference type="AlphaFoldDB" id="A0A4Q9MPQ8"/>
<dbReference type="Proteomes" id="UP000292957">
    <property type="component" value="Unassembled WGS sequence"/>
</dbReference>
<sequence>MHSPTYMWISDYFCLLGGLKRAEKDENREQQGRFSLGLSADASAPPHLRPTPTDASLGNLRPTISPLPLHKTTRFFHFITPGAYPHTLMSVVLLDVSPISRQPRITSRALASRFRLRYTLNSAVYSSGNHQKGSIPVLLRESCKRFVSLVVITLCMGAAGR</sequence>
<evidence type="ECO:0000313" key="2">
    <source>
        <dbReference type="EMBL" id="TBU28106.1"/>
    </source>
</evidence>